<protein>
    <submittedName>
        <fullName evidence="2">YD repeat-containing protein</fullName>
    </submittedName>
</protein>
<dbReference type="Proteomes" id="UP000248584">
    <property type="component" value="Unassembled WGS sequence"/>
</dbReference>
<dbReference type="RefSeq" id="WP_015363255.1">
    <property type="nucleotide sequence ID" value="NZ_QKZR01000003.1"/>
</dbReference>
<evidence type="ECO:0000256" key="1">
    <source>
        <dbReference type="SAM" id="SignalP"/>
    </source>
</evidence>
<gene>
    <name evidence="2" type="ORF">LX97_02061</name>
</gene>
<accession>A0ABX5PWY9</accession>
<dbReference type="InterPro" id="IPR031325">
    <property type="entry name" value="RHS_repeat"/>
</dbReference>
<dbReference type="Pfam" id="PF05593">
    <property type="entry name" value="RHS_repeat"/>
    <property type="match status" value="1"/>
</dbReference>
<reference evidence="2 3" key="1">
    <citation type="submission" date="2018-06" db="EMBL/GenBank/DDBJ databases">
        <title>Genomic Encyclopedia of Archaeal and Bacterial Type Strains, Phase II (KMG-II): from individual species to whole genera.</title>
        <authorList>
            <person name="Goeker M."/>
        </authorList>
    </citation>
    <scope>NUCLEOTIDE SEQUENCE [LARGE SCALE GENOMIC DNA]</scope>
    <source>
        <strain evidence="2 3">DSM 17205</strain>
    </source>
</reference>
<keyword evidence="1" id="KW-0732">Signal</keyword>
<proteinExistence type="predicted"/>
<feature type="chain" id="PRO_5046797732" evidence="1">
    <location>
        <begin position="20"/>
        <end position="235"/>
    </location>
</feature>
<dbReference type="EMBL" id="QKZR01000003">
    <property type="protein sequence ID" value="PZX39707.1"/>
    <property type="molecule type" value="Genomic_DNA"/>
</dbReference>
<sequence length="235" mass="27202">MKKFTYLLLCLGLILNSCSDDDQIIDNTPLTPKLYRITQIVTPGVDGSATTEGYHEYEYGTNGFVSKIKMSGGGYHDFFYNSNDEIIRISFNGSNGNTYDKNYTYANGLIQSETYSSNGNTTTYEYDANDRLERKITSLNMTTYDYDTNNNVIRTYYDNQFGFDYQYDDKKNPSYDIFPVAYRKAKSISRNNTIARTDGVDDRIKTFQYGPNDYPVSYLSVRFGVYNDEHFFTYY</sequence>
<keyword evidence="3" id="KW-1185">Reference proteome</keyword>
<evidence type="ECO:0000313" key="2">
    <source>
        <dbReference type="EMBL" id="PZX39707.1"/>
    </source>
</evidence>
<name>A0ABX5PWY9_9FLAO</name>
<organism evidence="2 3">
    <name type="scientific">Nonlabens dokdonensis</name>
    <dbReference type="NCBI Taxonomy" id="328515"/>
    <lineage>
        <taxon>Bacteria</taxon>
        <taxon>Pseudomonadati</taxon>
        <taxon>Bacteroidota</taxon>
        <taxon>Flavobacteriia</taxon>
        <taxon>Flavobacteriales</taxon>
        <taxon>Flavobacteriaceae</taxon>
        <taxon>Nonlabens</taxon>
    </lineage>
</organism>
<feature type="signal peptide" evidence="1">
    <location>
        <begin position="1"/>
        <end position="19"/>
    </location>
</feature>
<evidence type="ECO:0000313" key="3">
    <source>
        <dbReference type="Proteomes" id="UP000248584"/>
    </source>
</evidence>
<dbReference type="Gene3D" id="2.180.10.10">
    <property type="entry name" value="RHS repeat-associated core"/>
    <property type="match status" value="1"/>
</dbReference>
<comment type="caution">
    <text evidence="2">The sequence shown here is derived from an EMBL/GenBank/DDBJ whole genome shotgun (WGS) entry which is preliminary data.</text>
</comment>